<protein>
    <recommendedName>
        <fullName evidence="3">CCHC-type domain-containing protein</fullName>
    </recommendedName>
</protein>
<sequence length="560" mass="62199">MPQPTAISKPWSKGKETKKVKTKRGCKNIKIAAAACGRRPLTRAAATGNIARTTGKGKQPKTAFVALSSSEGSSDSHDSDDSAEDEAYRPGGDEVSSEEDLSPDRSAEKSNVKLRSRPGKKLTKGKKSVMVEEDGPVCADSDSEDNPYNDYDSGDSWHSEEMKTPPNSEDELEEVDSDDVFPAFREGGRFGELRLEVGMTFTTKMEFKEVVREYCIQEGRRIWFKKNDNVRMKAVCKDASCGWLVYASNNTENNCWQIKTFMDDHNCVRETKNRLANRKWLACKLVKKLRKYPNLRHSEVVQYFKTKWMPCVHACAALARAGKRPEDYCHQWLTMEAYNNTYAFHINPIPGQALWKKSPYNRPQAPKFRNNPRPLKKKRRKDADEEPSGSKKLKTKMKRIYKKGRCRCCGEAAHTRRNCPKRAAAEEAAAAAEAAAAEAATAQPTAANGGEGQANSTAPVPEAPTEINLDQSQPPLEATDDSQQLPLKRKLAKGCEKPTSRSSNPPVTTPPAATPPRSSHTSRNPPPNPMQGATQGTATRLANFMKFVPNPGFKAPRHKK</sequence>
<feature type="region of interest" description="Disordered" evidence="2">
    <location>
        <begin position="355"/>
        <end position="396"/>
    </location>
</feature>
<evidence type="ECO:0000313" key="5">
    <source>
        <dbReference type="Proteomes" id="UP000289738"/>
    </source>
</evidence>
<dbReference type="EMBL" id="SDMP01000020">
    <property type="protein sequence ID" value="RYQ82851.1"/>
    <property type="molecule type" value="Genomic_DNA"/>
</dbReference>
<keyword evidence="1" id="KW-0863">Zinc-finger</keyword>
<comment type="caution">
    <text evidence="4">The sequence shown here is derived from an EMBL/GenBank/DDBJ whole genome shotgun (WGS) entry which is preliminary data.</text>
</comment>
<feature type="region of interest" description="Disordered" evidence="2">
    <location>
        <begin position="1"/>
        <end position="24"/>
    </location>
</feature>
<feature type="domain" description="CCHC-type" evidence="3">
    <location>
        <begin position="405"/>
        <end position="421"/>
    </location>
</feature>
<feature type="compositionally biased region" description="Basic and acidic residues" evidence="2">
    <location>
        <begin position="102"/>
        <end position="111"/>
    </location>
</feature>
<dbReference type="PANTHER" id="PTHR31973:SF187">
    <property type="entry name" value="MUTATOR TRANSPOSASE MUDRA PROTEIN"/>
    <property type="match status" value="1"/>
</dbReference>
<dbReference type="InterPro" id="IPR004332">
    <property type="entry name" value="Transposase_MuDR"/>
</dbReference>
<keyword evidence="1" id="KW-0479">Metal-binding</keyword>
<evidence type="ECO:0000313" key="4">
    <source>
        <dbReference type="EMBL" id="RYQ82851.1"/>
    </source>
</evidence>
<evidence type="ECO:0000256" key="1">
    <source>
        <dbReference type="PROSITE-ProRule" id="PRU00047"/>
    </source>
</evidence>
<dbReference type="PROSITE" id="PS50158">
    <property type="entry name" value="ZF_CCHC"/>
    <property type="match status" value="1"/>
</dbReference>
<keyword evidence="5" id="KW-1185">Reference proteome</keyword>
<dbReference type="Proteomes" id="UP000289738">
    <property type="component" value="Chromosome B10"/>
</dbReference>
<reference evidence="4 5" key="1">
    <citation type="submission" date="2019-01" db="EMBL/GenBank/DDBJ databases">
        <title>Sequencing of cultivated peanut Arachis hypogaea provides insights into genome evolution and oil improvement.</title>
        <authorList>
            <person name="Chen X."/>
        </authorList>
    </citation>
    <scope>NUCLEOTIDE SEQUENCE [LARGE SCALE GENOMIC DNA]</scope>
    <source>
        <strain evidence="5">cv. Fuhuasheng</strain>
        <tissue evidence="4">Leaves</tissue>
    </source>
</reference>
<dbReference type="GO" id="GO:0003676">
    <property type="term" value="F:nucleic acid binding"/>
    <property type="evidence" value="ECO:0007669"/>
    <property type="project" value="InterPro"/>
</dbReference>
<proteinExistence type="predicted"/>
<name>A0A444WZK3_ARAHY</name>
<gene>
    <name evidence="4" type="ORF">Ahy_B10g101414</name>
</gene>
<feature type="compositionally biased region" description="Basic residues" evidence="2">
    <location>
        <begin position="112"/>
        <end position="127"/>
    </location>
</feature>
<feature type="compositionally biased region" description="Basic and acidic residues" evidence="2">
    <location>
        <begin position="74"/>
        <end position="92"/>
    </location>
</feature>
<evidence type="ECO:0000256" key="2">
    <source>
        <dbReference type="SAM" id="MobiDB-lite"/>
    </source>
</evidence>
<feature type="compositionally biased region" description="Acidic residues" evidence="2">
    <location>
        <begin position="131"/>
        <end position="147"/>
    </location>
</feature>
<accession>A0A444WZK3</accession>
<dbReference type="InterPro" id="IPR001878">
    <property type="entry name" value="Znf_CCHC"/>
</dbReference>
<dbReference type="AlphaFoldDB" id="A0A444WZK3"/>
<feature type="region of interest" description="Disordered" evidence="2">
    <location>
        <begin position="440"/>
        <end position="560"/>
    </location>
</feature>
<feature type="region of interest" description="Disordered" evidence="2">
    <location>
        <begin position="39"/>
        <end position="175"/>
    </location>
</feature>
<keyword evidence="1" id="KW-0862">Zinc</keyword>
<feature type="compositionally biased region" description="Polar residues" evidence="2">
    <location>
        <begin position="531"/>
        <end position="540"/>
    </location>
</feature>
<organism evidence="4 5">
    <name type="scientific">Arachis hypogaea</name>
    <name type="common">Peanut</name>
    <dbReference type="NCBI Taxonomy" id="3818"/>
    <lineage>
        <taxon>Eukaryota</taxon>
        <taxon>Viridiplantae</taxon>
        <taxon>Streptophyta</taxon>
        <taxon>Embryophyta</taxon>
        <taxon>Tracheophyta</taxon>
        <taxon>Spermatophyta</taxon>
        <taxon>Magnoliopsida</taxon>
        <taxon>eudicotyledons</taxon>
        <taxon>Gunneridae</taxon>
        <taxon>Pentapetalae</taxon>
        <taxon>rosids</taxon>
        <taxon>fabids</taxon>
        <taxon>Fabales</taxon>
        <taxon>Fabaceae</taxon>
        <taxon>Papilionoideae</taxon>
        <taxon>50 kb inversion clade</taxon>
        <taxon>dalbergioids sensu lato</taxon>
        <taxon>Dalbergieae</taxon>
        <taxon>Pterocarpus clade</taxon>
        <taxon>Arachis</taxon>
    </lineage>
</organism>
<dbReference type="GO" id="GO:0008270">
    <property type="term" value="F:zinc ion binding"/>
    <property type="evidence" value="ECO:0007669"/>
    <property type="project" value="UniProtKB-KW"/>
</dbReference>
<dbReference type="Pfam" id="PF03108">
    <property type="entry name" value="DBD_Tnp_Mut"/>
    <property type="match status" value="1"/>
</dbReference>
<dbReference type="PANTHER" id="PTHR31973">
    <property type="entry name" value="POLYPROTEIN, PUTATIVE-RELATED"/>
    <property type="match status" value="1"/>
</dbReference>
<evidence type="ECO:0000259" key="3">
    <source>
        <dbReference type="PROSITE" id="PS50158"/>
    </source>
</evidence>